<dbReference type="KEGG" id="mhu:Mhun_0074"/>
<dbReference type="GO" id="GO:0043139">
    <property type="term" value="F:5'-3' DNA helicase activity"/>
    <property type="evidence" value="ECO:0007669"/>
    <property type="project" value="UniProtKB-EC"/>
</dbReference>
<comment type="similarity">
    <text evidence="1">Belongs to the HerA family.</text>
</comment>
<evidence type="ECO:0000313" key="7">
    <source>
        <dbReference type="Proteomes" id="UP000001941"/>
    </source>
</evidence>
<comment type="catalytic activity">
    <reaction evidence="4">
        <text>ATP + H2O = ADP + phosphate + H(+)</text>
        <dbReference type="Rhea" id="RHEA:13065"/>
        <dbReference type="ChEBI" id="CHEBI:15377"/>
        <dbReference type="ChEBI" id="CHEBI:15378"/>
        <dbReference type="ChEBI" id="CHEBI:30616"/>
        <dbReference type="ChEBI" id="CHEBI:43474"/>
        <dbReference type="ChEBI" id="CHEBI:456216"/>
        <dbReference type="EC" id="5.6.2.4"/>
    </reaction>
</comment>
<evidence type="ECO:0000256" key="4">
    <source>
        <dbReference type="ARBA" id="ARBA00048988"/>
    </source>
</evidence>
<feature type="domain" description="Helicase HerA central" evidence="5">
    <location>
        <begin position="107"/>
        <end position="352"/>
    </location>
</feature>
<dbReference type="Gene3D" id="3.40.50.300">
    <property type="entry name" value="P-loop containing nucleotide triphosphate hydrolases"/>
    <property type="match status" value="2"/>
</dbReference>
<dbReference type="eggNOG" id="arCOG00280">
    <property type="taxonomic scope" value="Archaea"/>
</dbReference>
<dbReference type="GO" id="GO:0043138">
    <property type="term" value="F:3'-5' DNA helicase activity"/>
    <property type="evidence" value="ECO:0007669"/>
    <property type="project" value="UniProtKB-EC"/>
</dbReference>
<dbReference type="SUPFAM" id="SSF52540">
    <property type="entry name" value="P-loop containing nucleoside triphosphate hydrolases"/>
    <property type="match status" value="1"/>
</dbReference>
<evidence type="ECO:0000256" key="2">
    <source>
        <dbReference type="ARBA" id="ARBA00034617"/>
    </source>
</evidence>
<dbReference type="PANTHER" id="PTHR42957">
    <property type="entry name" value="HELICASE MJ1565-RELATED"/>
    <property type="match status" value="1"/>
</dbReference>
<evidence type="ECO:0000313" key="6">
    <source>
        <dbReference type="EMBL" id="ABD39852.1"/>
    </source>
</evidence>
<dbReference type="OrthoDB" id="107033at2157"/>
<gene>
    <name evidence="6" type="ordered locus">Mhun_0074</name>
</gene>
<dbReference type="AlphaFoldDB" id="Q2FLN2"/>
<dbReference type="RefSeq" id="WP_011447148.1">
    <property type="nucleotide sequence ID" value="NC_007796.1"/>
</dbReference>
<comment type="catalytic activity">
    <reaction evidence="2">
        <text>Couples ATP hydrolysis with the unwinding of duplex DNA by translocating in the 3'-5' direction.</text>
        <dbReference type="EC" id="5.6.2.4"/>
    </reaction>
</comment>
<dbReference type="Proteomes" id="UP000001941">
    <property type="component" value="Chromosome"/>
</dbReference>
<dbReference type="InParanoid" id="Q2FLN2"/>
<dbReference type="EnsemblBacteria" id="ABD39852">
    <property type="protein sequence ID" value="ABD39852"/>
    <property type="gene ID" value="Mhun_0074"/>
</dbReference>
<proteinExistence type="inferred from homology"/>
<dbReference type="STRING" id="323259.Mhun_0074"/>
<dbReference type="EMBL" id="CP000254">
    <property type="protein sequence ID" value="ABD39852.1"/>
    <property type="molecule type" value="Genomic_DNA"/>
</dbReference>
<dbReference type="InterPro" id="IPR008571">
    <property type="entry name" value="HerA-like"/>
</dbReference>
<protein>
    <recommendedName>
        <fullName evidence="5">Helicase HerA central domain-containing protein</fullName>
    </recommendedName>
</protein>
<dbReference type="GeneID" id="3922187"/>
<dbReference type="HOGENOM" id="CLU_023842_2_0_2"/>
<reference evidence="7" key="1">
    <citation type="journal article" date="2016" name="Stand. Genomic Sci.">
        <title>Complete genome sequence of Methanospirillum hungatei type strain JF1.</title>
        <authorList>
            <person name="Gunsalus R.P."/>
            <person name="Cook L.E."/>
            <person name="Crable B."/>
            <person name="Rohlin L."/>
            <person name="McDonald E."/>
            <person name="Mouttaki H."/>
            <person name="Sieber J.R."/>
            <person name="Poweleit N."/>
            <person name="Zhou H."/>
            <person name="Lapidus A.L."/>
            <person name="Daligault H.E."/>
            <person name="Land M."/>
            <person name="Gilna P."/>
            <person name="Ivanova N."/>
            <person name="Kyrpides N."/>
            <person name="Culley D.E."/>
            <person name="McInerney M.J."/>
        </authorList>
    </citation>
    <scope>NUCLEOTIDE SEQUENCE [LARGE SCALE GENOMIC DNA]</scope>
    <source>
        <strain evidence="7">ATCC 27890 / DSM 864 / NBRC 100397 / JF-1</strain>
    </source>
</reference>
<evidence type="ECO:0000259" key="5">
    <source>
        <dbReference type="Pfam" id="PF01935"/>
    </source>
</evidence>
<keyword evidence="7" id="KW-1185">Reference proteome</keyword>
<dbReference type="PANTHER" id="PTHR42957:SF1">
    <property type="entry name" value="HELICASE MJ1565-RELATED"/>
    <property type="match status" value="1"/>
</dbReference>
<organism evidence="6 7">
    <name type="scientific">Methanospirillum hungatei JF-1 (strain ATCC 27890 / DSM 864 / NBRC 100397 / JF-1)</name>
    <dbReference type="NCBI Taxonomy" id="323259"/>
    <lineage>
        <taxon>Archaea</taxon>
        <taxon>Methanobacteriati</taxon>
        <taxon>Methanobacteriota</taxon>
        <taxon>Stenosarchaea group</taxon>
        <taxon>Methanomicrobia</taxon>
        <taxon>Methanomicrobiales</taxon>
        <taxon>Methanospirillaceae</taxon>
        <taxon>Methanospirillum</taxon>
    </lineage>
</organism>
<sequence>MDNRFHLLTGTDVLSYTWILPPGEMIAVGELAVVTDERTKTRYFARVTRMNHEPETGGLLVTGLPIGCISLDGEYRKPRTIPALYSPVRPLDADENAILRRFMGELEVGFMMSGNQKVVDLPIGIPSSVLNQHLGVFATTGMGKSNLMKVFCASAINTRNAGILLTDPHGEYATGQPGDPDSRGLVHHPKAQEGLSVFTIREPAIAQEYGMKPLRIGHKDLSISDLGLVFDLTAAQYEVVNLLMPFSTNEIIDFFINEDVESLPSHLRTTAYIGNHQDIAQRVRSAPADALRLVQRQIRTLLDLTSLFVDSSSSSLPEILSDLDENKVVLIDIPGMSDAAELFILSAISRAIFKDRQRRFIEQGSAAASGRVLISIEEAQRVLSQRSEKTGVFREIAMEGRKFGVGLGVITQQPKNIDQRVLAQMNTLFVMGLADHHDREIIASSAKHDLRVLDTEIQTLDRGDAVISTVGIPFPVSCHIHYFEEYLDALWEAAP</sequence>
<evidence type="ECO:0000256" key="3">
    <source>
        <dbReference type="ARBA" id="ARBA00048954"/>
    </source>
</evidence>
<dbReference type="InterPro" id="IPR027417">
    <property type="entry name" value="P-loop_NTPase"/>
</dbReference>
<name>Q2FLN2_METHJ</name>
<dbReference type="InterPro" id="IPR002789">
    <property type="entry name" value="HerA_central"/>
</dbReference>
<comment type="catalytic activity">
    <reaction evidence="3">
        <text>ATP + H2O = ADP + phosphate + H(+)</text>
        <dbReference type="Rhea" id="RHEA:13065"/>
        <dbReference type="ChEBI" id="CHEBI:15377"/>
        <dbReference type="ChEBI" id="CHEBI:15378"/>
        <dbReference type="ChEBI" id="CHEBI:30616"/>
        <dbReference type="ChEBI" id="CHEBI:43474"/>
        <dbReference type="ChEBI" id="CHEBI:456216"/>
        <dbReference type="EC" id="5.6.2.3"/>
    </reaction>
</comment>
<evidence type="ECO:0000256" key="1">
    <source>
        <dbReference type="ARBA" id="ARBA00007816"/>
    </source>
</evidence>
<accession>Q2FLN2</accession>
<dbReference type="Pfam" id="PF01935">
    <property type="entry name" value="DUF87"/>
    <property type="match status" value="1"/>
</dbReference>